<dbReference type="AlphaFoldDB" id="A0A239PKP4"/>
<evidence type="ECO:0000313" key="4">
    <source>
        <dbReference type="EMBL" id="SNT68388.1"/>
    </source>
</evidence>
<sequence>MFGRRAEHILVIETGGLAAFVAAEPAFEAIRNAHRKAKISLLTKGGLQRLARAAPYFDQVAAVPDFRDPETRKAFIRQLKNAKFARVYDLSADEDARRLHAAMGPFRPKWLSAEPPARPRRGEGTRAPSLPDLAPLYAGAGFQPAARLPDCAWAHAARKDAANMQPSWFGVSGAFGLLLPGLNEALRWPAPNYAKLARIMARAHVMPVLAGGKDLHAFGDAVAHEAPEVVDLSGKTDHLQLAALAHEACFFVTDHAEEAHLAMSVGCAGVLIRKPGQPAPACEGRDVVLINARDSLADADPDFVWRTLKSMGLVPDERSARAAAVS</sequence>
<dbReference type="Pfam" id="PF01075">
    <property type="entry name" value="Glyco_transf_9"/>
    <property type="match status" value="1"/>
</dbReference>
<reference evidence="4" key="1">
    <citation type="submission" date="2017-07" db="EMBL/GenBank/DDBJ databases">
        <authorList>
            <person name="Sun Z.S."/>
            <person name="Albrecht U."/>
            <person name="Echele G."/>
            <person name="Lee C.C."/>
        </authorList>
    </citation>
    <scope>NUCLEOTIDE SEQUENCE [LARGE SCALE GENOMIC DNA]</scope>
    <source>
        <strain evidence="4">CGMCC 1.12710</strain>
    </source>
</reference>
<dbReference type="SUPFAM" id="SSF53756">
    <property type="entry name" value="UDP-Glycosyltransferase/glycogen phosphorylase"/>
    <property type="match status" value="1"/>
</dbReference>
<dbReference type="InterPro" id="IPR002201">
    <property type="entry name" value="Glyco_trans_9"/>
</dbReference>
<dbReference type="Gene3D" id="3.40.50.2000">
    <property type="entry name" value="Glycogen Phosphorylase B"/>
    <property type="match status" value="2"/>
</dbReference>
<dbReference type="PANTHER" id="PTHR30160">
    <property type="entry name" value="TETRAACYLDISACCHARIDE 4'-KINASE-RELATED"/>
    <property type="match status" value="1"/>
</dbReference>
<keyword evidence="2 4" id="KW-0808">Transferase</keyword>
<evidence type="ECO:0000256" key="3">
    <source>
        <dbReference type="SAM" id="MobiDB-lite"/>
    </source>
</evidence>
<evidence type="ECO:0000313" key="5">
    <source>
        <dbReference type="Proteomes" id="UP000198346"/>
    </source>
</evidence>
<dbReference type="RefSeq" id="WP_089411335.1">
    <property type="nucleotide sequence ID" value="NZ_FZQA01000001.1"/>
</dbReference>
<dbReference type="OrthoDB" id="9807356at2"/>
<protein>
    <submittedName>
        <fullName evidence="4">ADP-heptose:LPS heptosyltransferase</fullName>
    </submittedName>
</protein>
<accession>A0A239PKP4</accession>
<dbReference type="GO" id="GO:0009244">
    <property type="term" value="P:lipopolysaccharide core region biosynthetic process"/>
    <property type="evidence" value="ECO:0007669"/>
    <property type="project" value="TreeGrafter"/>
</dbReference>
<dbReference type="GO" id="GO:0008713">
    <property type="term" value="F:ADP-heptose-lipopolysaccharide heptosyltransferase activity"/>
    <property type="evidence" value="ECO:0007669"/>
    <property type="project" value="TreeGrafter"/>
</dbReference>
<dbReference type="InterPro" id="IPR051199">
    <property type="entry name" value="LPS_LOS_Heptosyltrfase"/>
</dbReference>
<dbReference type="Proteomes" id="UP000198346">
    <property type="component" value="Unassembled WGS sequence"/>
</dbReference>
<dbReference type="EMBL" id="FZQA01000001">
    <property type="protein sequence ID" value="SNT68388.1"/>
    <property type="molecule type" value="Genomic_DNA"/>
</dbReference>
<evidence type="ECO:0000256" key="2">
    <source>
        <dbReference type="ARBA" id="ARBA00022679"/>
    </source>
</evidence>
<proteinExistence type="predicted"/>
<keyword evidence="1" id="KW-0328">Glycosyltransferase</keyword>
<feature type="region of interest" description="Disordered" evidence="3">
    <location>
        <begin position="110"/>
        <end position="129"/>
    </location>
</feature>
<organism evidence="4 5">
    <name type="scientific">Amphiplicatus metriothermophilus</name>
    <dbReference type="NCBI Taxonomy" id="1519374"/>
    <lineage>
        <taxon>Bacteria</taxon>
        <taxon>Pseudomonadati</taxon>
        <taxon>Pseudomonadota</taxon>
        <taxon>Alphaproteobacteria</taxon>
        <taxon>Parvularculales</taxon>
        <taxon>Parvularculaceae</taxon>
        <taxon>Amphiplicatus</taxon>
    </lineage>
</organism>
<keyword evidence="5" id="KW-1185">Reference proteome</keyword>
<evidence type="ECO:0000256" key="1">
    <source>
        <dbReference type="ARBA" id="ARBA00022676"/>
    </source>
</evidence>
<dbReference type="PANTHER" id="PTHR30160:SF7">
    <property type="entry name" value="ADP-HEPTOSE--LPS HEPTOSYLTRANSFERASE 2"/>
    <property type="match status" value="1"/>
</dbReference>
<name>A0A239PKP4_9PROT</name>
<gene>
    <name evidence="4" type="ORF">SAMN06297382_0890</name>
</gene>
<dbReference type="GO" id="GO:0005829">
    <property type="term" value="C:cytosol"/>
    <property type="evidence" value="ECO:0007669"/>
    <property type="project" value="TreeGrafter"/>
</dbReference>